<protein>
    <submittedName>
        <fullName evidence="2">Uncharacterized protein</fullName>
    </submittedName>
</protein>
<evidence type="ECO:0000313" key="2">
    <source>
        <dbReference type="EMBL" id="KAH3867729.1"/>
    </source>
</evidence>
<reference evidence="2" key="1">
    <citation type="journal article" date="2019" name="bioRxiv">
        <title>The Genome of the Zebra Mussel, Dreissena polymorpha: A Resource for Invasive Species Research.</title>
        <authorList>
            <person name="McCartney M.A."/>
            <person name="Auch B."/>
            <person name="Kono T."/>
            <person name="Mallez S."/>
            <person name="Zhang Y."/>
            <person name="Obille A."/>
            <person name="Becker A."/>
            <person name="Abrahante J.E."/>
            <person name="Garbe J."/>
            <person name="Badalamenti J.P."/>
            <person name="Herman A."/>
            <person name="Mangelson H."/>
            <person name="Liachko I."/>
            <person name="Sullivan S."/>
            <person name="Sone E.D."/>
            <person name="Koren S."/>
            <person name="Silverstein K.A.T."/>
            <person name="Beckman K.B."/>
            <person name="Gohl D.M."/>
        </authorList>
    </citation>
    <scope>NUCLEOTIDE SEQUENCE</scope>
    <source>
        <strain evidence="2">Duluth1</strain>
        <tissue evidence="2">Whole animal</tissue>
    </source>
</reference>
<dbReference type="AlphaFoldDB" id="A0A9D4M1P3"/>
<evidence type="ECO:0000256" key="1">
    <source>
        <dbReference type="SAM" id="MobiDB-lite"/>
    </source>
</evidence>
<organism evidence="2 3">
    <name type="scientific">Dreissena polymorpha</name>
    <name type="common">Zebra mussel</name>
    <name type="synonym">Mytilus polymorpha</name>
    <dbReference type="NCBI Taxonomy" id="45954"/>
    <lineage>
        <taxon>Eukaryota</taxon>
        <taxon>Metazoa</taxon>
        <taxon>Spiralia</taxon>
        <taxon>Lophotrochozoa</taxon>
        <taxon>Mollusca</taxon>
        <taxon>Bivalvia</taxon>
        <taxon>Autobranchia</taxon>
        <taxon>Heteroconchia</taxon>
        <taxon>Euheterodonta</taxon>
        <taxon>Imparidentia</taxon>
        <taxon>Neoheterodontei</taxon>
        <taxon>Myida</taxon>
        <taxon>Dreissenoidea</taxon>
        <taxon>Dreissenidae</taxon>
        <taxon>Dreissena</taxon>
    </lineage>
</organism>
<dbReference type="EMBL" id="JAIWYP010000002">
    <property type="protein sequence ID" value="KAH3867729.1"/>
    <property type="molecule type" value="Genomic_DNA"/>
</dbReference>
<sequence length="71" mass="8036">MVPFGIEIRRHMVPFCTNGVNYVCWNRILKAFGNSLDPDETPQNVASDQTYPLKGTSAEEESREVCCNSRL</sequence>
<feature type="compositionally biased region" description="Polar residues" evidence="1">
    <location>
        <begin position="41"/>
        <end position="50"/>
    </location>
</feature>
<reference evidence="2" key="2">
    <citation type="submission" date="2020-11" db="EMBL/GenBank/DDBJ databases">
        <authorList>
            <person name="McCartney M.A."/>
            <person name="Auch B."/>
            <person name="Kono T."/>
            <person name="Mallez S."/>
            <person name="Becker A."/>
            <person name="Gohl D.M."/>
            <person name="Silverstein K.A.T."/>
            <person name="Koren S."/>
            <person name="Bechman K.B."/>
            <person name="Herman A."/>
            <person name="Abrahante J.E."/>
            <person name="Garbe J."/>
        </authorList>
    </citation>
    <scope>NUCLEOTIDE SEQUENCE</scope>
    <source>
        <strain evidence="2">Duluth1</strain>
        <tissue evidence="2">Whole animal</tissue>
    </source>
</reference>
<name>A0A9D4M1P3_DREPO</name>
<evidence type="ECO:0000313" key="3">
    <source>
        <dbReference type="Proteomes" id="UP000828390"/>
    </source>
</evidence>
<gene>
    <name evidence="2" type="ORF">DPMN_030864</name>
</gene>
<proteinExistence type="predicted"/>
<comment type="caution">
    <text evidence="2">The sequence shown here is derived from an EMBL/GenBank/DDBJ whole genome shotgun (WGS) entry which is preliminary data.</text>
</comment>
<keyword evidence="3" id="KW-1185">Reference proteome</keyword>
<accession>A0A9D4M1P3</accession>
<dbReference type="Proteomes" id="UP000828390">
    <property type="component" value="Unassembled WGS sequence"/>
</dbReference>
<feature type="region of interest" description="Disordered" evidence="1">
    <location>
        <begin position="37"/>
        <end position="71"/>
    </location>
</feature>